<feature type="non-terminal residue" evidence="2">
    <location>
        <position position="58"/>
    </location>
</feature>
<feature type="non-terminal residue" evidence="2">
    <location>
        <position position="1"/>
    </location>
</feature>
<organism evidence="2 3">
    <name type="scientific">Clarias magur</name>
    <name type="common">Asian catfish</name>
    <name type="synonym">Macropteronotus magur</name>
    <dbReference type="NCBI Taxonomy" id="1594786"/>
    <lineage>
        <taxon>Eukaryota</taxon>
        <taxon>Metazoa</taxon>
        <taxon>Chordata</taxon>
        <taxon>Craniata</taxon>
        <taxon>Vertebrata</taxon>
        <taxon>Euteleostomi</taxon>
        <taxon>Actinopterygii</taxon>
        <taxon>Neopterygii</taxon>
        <taxon>Teleostei</taxon>
        <taxon>Ostariophysi</taxon>
        <taxon>Siluriformes</taxon>
        <taxon>Clariidae</taxon>
        <taxon>Clarias</taxon>
    </lineage>
</organism>
<sequence length="58" mass="6953">DANGYVQFLRESQREALKEQERRYRFLAEKHCGLTQSIVYLMNKQKQDKHGARPELFP</sequence>
<accession>A0A8J4UCN7</accession>
<evidence type="ECO:0000259" key="1">
    <source>
        <dbReference type="PROSITE" id="PS51338"/>
    </source>
</evidence>
<comment type="caution">
    <text evidence="2">The sequence shown here is derived from an EMBL/GenBank/DDBJ whole genome shotgun (WGS) entry which is preliminary data.</text>
</comment>
<dbReference type="InterPro" id="IPR027267">
    <property type="entry name" value="AH/BAR_dom_sf"/>
</dbReference>
<dbReference type="SUPFAM" id="SSF103657">
    <property type="entry name" value="BAR/IMD domain-like"/>
    <property type="match status" value="1"/>
</dbReference>
<evidence type="ECO:0000313" key="2">
    <source>
        <dbReference type="EMBL" id="KAF5903756.1"/>
    </source>
</evidence>
<dbReference type="OrthoDB" id="9944156at2759"/>
<dbReference type="GO" id="GO:0007009">
    <property type="term" value="P:plasma membrane organization"/>
    <property type="evidence" value="ECO:0007669"/>
    <property type="project" value="InterPro"/>
</dbReference>
<dbReference type="Proteomes" id="UP000727407">
    <property type="component" value="Unassembled WGS sequence"/>
</dbReference>
<feature type="domain" description="IMD" evidence="1">
    <location>
        <begin position="1"/>
        <end position="58"/>
    </location>
</feature>
<dbReference type="InterPro" id="IPR013606">
    <property type="entry name" value="I-BAR_dom"/>
</dbReference>
<dbReference type="Gene3D" id="1.20.1270.60">
    <property type="entry name" value="Arfaptin homology (AH) domain/BAR domain"/>
    <property type="match status" value="1"/>
</dbReference>
<name>A0A8J4UCN7_CLAMG</name>
<evidence type="ECO:0000313" key="3">
    <source>
        <dbReference type="Proteomes" id="UP000727407"/>
    </source>
</evidence>
<keyword evidence="3" id="KW-1185">Reference proteome</keyword>
<dbReference type="EMBL" id="QNUK01000068">
    <property type="protein sequence ID" value="KAF5903756.1"/>
    <property type="molecule type" value="Genomic_DNA"/>
</dbReference>
<gene>
    <name evidence="2" type="ORF">DAT39_006474</name>
</gene>
<proteinExistence type="predicted"/>
<reference evidence="2" key="1">
    <citation type="submission" date="2020-07" db="EMBL/GenBank/DDBJ databases">
        <title>Clarias magur genome sequencing, assembly and annotation.</title>
        <authorList>
            <person name="Kushwaha B."/>
            <person name="Kumar R."/>
            <person name="Das P."/>
            <person name="Joshi C.G."/>
            <person name="Kumar D."/>
            <person name="Nagpure N.S."/>
            <person name="Pandey M."/>
            <person name="Agarwal S."/>
            <person name="Srivastava S."/>
            <person name="Singh M."/>
            <person name="Sahoo L."/>
            <person name="Jayasankar P."/>
            <person name="Meher P.K."/>
            <person name="Koringa P.G."/>
            <person name="Iquebal M.A."/>
            <person name="Das S.P."/>
            <person name="Bit A."/>
            <person name="Patnaik S."/>
            <person name="Patel N."/>
            <person name="Shah T.M."/>
            <person name="Hinsu A."/>
            <person name="Jena J.K."/>
        </authorList>
    </citation>
    <scope>NUCLEOTIDE SEQUENCE</scope>
    <source>
        <strain evidence="2">CIFAMagur01</strain>
        <tissue evidence="2">Testis</tissue>
    </source>
</reference>
<dbReference type="PROSITE" id="PS51338">
    <property type="entry name" value="IMD"/>
    <property type="match status" value="1"/>
</dbReference>
<protein>
    <submittedName>
        <fullName evidence="2">Brain-specific angiogenesis inhibitor 1-associated protein 2-like protein 2 isoform X1</fullName>
    </submittedName>
</protein>
<dbReference type="AlphaFoldDB" id="A0A8J4UCN7"/>